<evidence type="ECO:0000313" key="2">
    <source>
        <dbReference type="Proteomes" id="UP000733858"/>
    </source>
</evidence>
<comment type="caution">
    <text evidence="1">The sequence shown here is derived from an EMBL/GenBank/DDBJ whole genome shotgun (WGS) entry which is preliminary data.</text>
</comment>
<reference evidence="1 2" key="1">
    <citation type="submission" date="2021-08" db="EMBL/GenBank/DDBJ databases">
        <title>Rhizobium croatiense sp. nov. and Rhizobium redzepovicii sp. nov., two new species isolated from nodules of Phaseolus vulgaris in Croatia.</title>
        <authorList>
            <person name="Rajnovic I."/>
            <person name="Ramirez-Bahena M.H."/>
            <person name="Kajic S."/>
            <person name="Igual M.J."/>
            <person name="Peix A."/>
            <person name="Velazquez E."/>
            <person name="Sikora S."/>
        </authorList>
    </citation>
    <scope>NUCLEOTIDE SEQUENCE [LARGE SCALE GENOMIC DNA]</scope>
    <source>
        <strain evidence="1 2">13T</strain>
    </source>
</reference>
<sequence>LRHVLNRRELHTCFPGDKAETQSPKTSVTSLDKRDRQSLFQRIQISSDPAKLRRPRFSFFQSSIVKKPTTRSRHQNPFQTFAQNTNQQSPIRLSFLRARDFVASSAAALVQ</sequence>
<name>A0ABS7LYE8_9HYPH</name>
<dbReference type="EMBL" id="JAILYJ010000005">
    <property type="protein sequence ID" value="MBY4629579.1"/>
    <property type="molecule type" value="Genomic_DNA"/>
</dbReference>
<evidence type="ECO:0000313" key="1">
    <source>
        <dbReference type="EMBL" id="MBY4629579.1"/>
    </source>
</evidence>
<dbReference type="Proteomes" id="UP000733858">
    <property type="component" value="Unassembled WGS sequence"/>
</dbReference>
<keyword evidence="2" id="KW-1185">Reference proteome</keyword>
<dbReference type="RefSeq" id="WP_222139291.1">
    <property type="nucleotide sequence ID" value="NZ_JAILYJ010000005.1"/>
</dbReference>
<feature type="non-terminal residue" evidence="1">
    <location>
        <position position="1"/>
    </location>
</feature>
<protein>
    <submittedName>
        <fullName evidence="1">Uncharacterized protein</fullName>
    </submittedName>
</protein>
<accession>A0ABS7LYE8</accession>
<gene>
    <name evidence="1" type="ORF">K6M89_09680</name>
</gene>
<proteinExistence type="predicted"/>
<organism evidence="1 2">
    <name type="scientific">Rhizobium croatiense</name>
    <dbReference type="NCBI Taxonomy" id="2867516"/>
    <lineage>
        <taxon>Bacteria</taxon>
        <taxon>Pseudomonadati</taxon>
        <taxon>Pseudomonadota</taxon>
        <taxon>Alphaproteobacteria</taxon>
        <taxon>Hyphomicrobiales</taxon>
        <taxon>Rhizobiaceae</taxon>
        <taxon>Rhizobium/Agrobacterium group</taxon>
        <taxon>Rhizobium</taxon>
    </lineage>
</organism>